<dbReference type="Proteomes" id="UP001597301">
    <property type="component" value="Unassembled WGS sequence"/>
</dbReference>
<organism evidence="1 2">
    <name type="scientific">Siminovitchia sediminis</name>
    <dbReference type="NCBI Taxonomy" id="1274353"/>
    <lineage>
        <taxon>Bacteria</taxon>
        <taxon>Bacillati</taxon>
        <taxon>Bacillota</taxon>
        <taxon>Bacilli</taxon>
        <taxon>Bacillales</taxon>
        <taxon>Bacillaceae</taxon>
        <taxon>Siminovitchia</taxon>
    </lineage>
</organism>
<dbReference type="SUPFAM" id="SSF51556">
    <property type="entry name" value="Metallo-dependent hydrolases"/>
    <property type="match status" value="1"/>
</dbReference>
<evidence type="ECO:0000313" key="2">
    <source>
        <dbReference type="Proteomes" id="UP001597301"/>
    </source>
</evidence>
<dbReference type="PROSITE" id="PS51365">
    <property type="entry name" value="RENAL_DIPEPTIDASE_2"/>
    <property type="match status" value="1"/>
</dbReference>
<dbReference type="PANTHER" id="PTHR10443">
    <property type="entry name" value="MICROSOMAL DIPEPTIDASE"/>
    <property type="match status" value="1"/>
</dbReference>
<gene>
    <name evidence="1" type="ORF">ACFSCZ_11190</name>
</gene>
<dbReference type="CDD" id="cd01301">
    <property type="entry name" value="rDP_like"/>
    <property type="match status" value="1"/>
</dbReference>
<dbReference type="InterPro" id="IPR008257">
    <property type="entry name" value="Pept_M19"/>
</dbReference>
<sequence>MNVIDLHCDVLWKLWESKLNFKNSKELDSNKERLKEGRVKVQCFAVFIPPEVKSDMQFQAAIEQVNYFYTEIVGKNEDIKHIRCWEDINELKPGEIGAVLTLEGIDCIGNDLQKLSHLYHIGIRSVGITWNLANLAADGAGEPRGGGLTSFGREAAAFLNEHKILVDVSHLSERAFWDVIEMAHYPIASHSNAQALCAHPRNLTDQQAEALFSKGSMVHVVFYPEFISQDGKANISDLIKHIDHFCSLGGVNHIGFGSDFDGIDQYVTGLENASRYQNLINELLKYYSEEQVMGFAGKNFLHVLSNWELMR</sequence>
<protein>
    <submittedName>
        <fullName evidence="1">Dipeptidase</fullName>
    </submittedName>
</protein>
<keyword evidence="2" id="KW-1185">Reference proteome</keyword>
<proteinExistence type="predicted"/>
<dbReference type="Gene3D" id="3.20.20.140">
    <property type="entry name" value="Metal-dependent hydrolases"/>
    <property type="match status" value="1"/>
</dbReference>
<dbReference type="InterPro" id="IPR032466">
    <property type="entry name" value="Metal_Hydrolase"/>
</dbReference>
<accession>A0ABW4KH64</accession>
<reference evidence="2" key="1">
    <citation type="journal article" date="2019" name="Int. J. Syst. Evol. Microbiol.">
        <title>The Global Catalogue of Microorganisms (GCM) 10K type strain sequencing project: providing services to taxonomists for standard genome sequencing and annotation.</title>
        <authorList>
            <consortium name="The Broad Institute Genomics Platform"/>
            <consortium name="The Broad Institute Genome Sequencing Center for Infectious Disease"/>
            <person name="Wu L."/>
            <person name="Ma J."/>
        </authorList>
    </citation>
    <scope>NUCLEOTIDE SEQUENCE [LARGE SCALE GENOMIC DNA]</scope>
    <source>
        <strain evidence="2">CGMCC 1.12295</strain>
    </source>
</reference>
<comment type="caution">
    <text evidence="1">The sequence shown here is derived from an EMBL/GenBank/DDBJ whole genome shotgun (WGS) entry which is preliminary data.</text>
</comment>
<dbReference type="Pfam" id="PF01244">
    <property type="entry name" value="Peptidase_M19"/>
    <property type="match status" value="1"/>
</dbReference>
<name>A0ABW4KH64_9BACI</name>
<evidence type="ECO:0000313" key="1">
    <source>
        <dbReference type="EMBL" id="MFD1707295.1"/>
    </source>
</evidence>
<dbReference type="EMBL" id="JBHUEO010000030">
    <property type="protein sequence ID" value="MFD1707295.1"/>
    <property type="molecule type" value="Genomic_DNA"/>
</dbReference>
<dbReference type="PANTHER" id="PTHR10443:SF12">
    <property type="entry name" value="DIPEPTIDASE"/>
    <property type="match status" value="1"/>
</dbReference>
<dbReference type="RefSeq" id="WP_380774017.1">
    <property type="nucleotide sequence ID" value="NZ_JBHUEO010000030.1"/>
</dbReference>